<dbReference type="Proteomes" id="UP000176944">
    <property type="component" value="Chromosome"/>
</dbReference>
<dbReference type="GO" id="GO:0004521">
    <property type="term" value="F:RNA endonuclease activity"/>
    <property type="evidence" value="ECO:0007669"/>
    <property type="project" value="TreeGrafter"/>
</dbReference>
<proteinExistence type="inferred from homology"/>
<keyword evidence="2" id="KW-1277">Toxin-antitoxin system</keyword>
<name>A0A9Q9SSW9_MOOP1</name>
<dbReference type="InterPro" id="IPR011067">
    <property type="entry name" value="Plasmid_toxin/cell-grow_inhib"/>
</dbReference>
<dbReference type="GO" id="GO:0016075">
    <property type="term" value="P:rRNA catabolic process"/>
    <property type="evidence" value="ECO:0007669"/>
    <property type="project" value="TreeGrafter"/>
</dbReference>
<comment type="similarity">
    <text evidence="1">Belongs to the PemK/MazF family.</text>
</comment>
<dbReference type="PANTHER" id="PTHR33988">
    <property type="entry name" value="ENDORIBONUCLEASE MAZF-RELATED"/>
    <property type="match status" value="1"/>
</dbReference>
<accession>A0A9Q9SSW9</accession>
<dbReference type="EMBL" id="CP017708">
    <property type="protein sequence ID" value="WAN69069.1"/>
    <property type="molecule type" value="Genomic_DNA"/>
</dbReference>
<dbReference type="GO" id="GO:0006402">
    <property type="term" value="P:mRNA catabolic process"/>
    <property type="evidence" value="ECO:0007669"/>
    <property type="project" value="TreeGrafter"/>
</dbReference>
<dbReference type="GO" id="GO:0003677">
    <property type="term" value="F:DNA binding"/>
    <property type="evidence" value="ECO:0007669"/>
    <property type="project" value="InterPro"/>
</dbReference>
<dbReference type="PANTHER" id="PTHR33988:SF2">
    <property type="entry name" value="ENDORIBONUCLEASE MAZF"/>
    <property type="match status" value="1"/>
</dbReference>
<dbReference type="Gene3D" id="2.30.30.110">
    <property type="match status" value="1"/>
</dbReference>
<dbReference type="InterPro" id="IPR003477">
    <property type="entry name" value="PemK-like"/>
</dbReference>
<sequence>MVAIPKQFEVYLVCLDPTIGSEIKKTRPCVIISPNEMNKYIKTVIIAPMTTAKRNYPLVMRYTGFFPYSRLDDVDHIPLKKAQFNPFTRRPNTESPVTKRAGIKVNSALKASEKILQLVLNII</sequence>
<protein>
    <submittedName>
        <fullName evidence="3">Type II toxin-antitoxin system PemK/MazF family toxin</fullName>
    </submittedName>
</protein>
<evidence type="ECO:0000256" key="2">
    <source>
        <dbReference type="ARBA" id="ARBA00022649"/>
    </source>
</evidence>
<dbReference type="AlphaFoldDB" id="A0A9Q9SSW9"/>
<evidence type="ECO:0000313" key="3">
    <source>
        <dbReference type="EMBL" id="WAN69069.1"/>
    </source>
</evidence>
<dbReference type="SUPFAM" id="SSF50118">
    <property type="entry name" value="Cell growth inhibitor/plasmid maintenance toxic component"/>
    <property type="match status" value="1"/>
</dbReference>
<organism evidence="3">
    <name type="scientific">Moorena producens (strain JHB)</name>
    <dbReference type="NCBI Taxonomy" id="1454205"/>
    <lineage>
        <taxon>Bacteria</taxon>
        <taxon>Bacillati</taxon>
        <taxon>Cyanobacteriota</taxon>
        <taxon>Cyanophyceae</taxon>
        <taxon>Coleofasciculales</taxon>
        <taxon>Coleofasciculaceae</taxon>
        <taxon>Moorena</taxon>
    </lineage>
</organism>
<dbReference type="Pfam" id="PF02452">
    <property type="entry name" value="PemK_toxin"/>
    <property type="match status" value="1"/>
</dbReference>
<evidence type="ECO:0000256" key="1">
    <source>
        <dbReference type="ARBA" id="ARBA00007521"/>
    </source>
</evidence>
<reference evidence="3" key="2">
    <citation type="submission" date="2022-10" db="EMBL/GenBank/DDBJ databases">
        <authorList>
            <person name="Ngo T.-E."/>
        </authorList>
    </citation>
    <scope>NUCLEOTIDE SEQUENCE</scope>
    <source>
        <strain evidence="3">JHB</strain>
    </source>
</reference>
<reference evidence="3" key="1">
    <citation type="journal article" date="2017" name="Proc. Natl. Acad. Sci. U.S.A.">
        <title>Comparative genomics uncovers the prolific and distinctive metabolic potential of the cyanobacterial genus Moorea.</title>
        <authorList>
            <person name="Leao T."/>
            <person name="Castelao G."/>
            <person name="Korobeynikov A."/>
            <person name="Monroe E.A."/>
            <person name="Podell S."/>
            <person name="Glukhov E."/>
            <person name="Allen E.E."/>
            <person name="Gerwick W.H."/>
            <person name="Gerwick L."/>
        </authorList>
    </citation>
    <scope>NUCLEOTIDE SEQUENCE</scope>
    <source>
        <strain evidence="3">JHB</strain>
    </source>
</reference>
<gene>
    <name evidence="3" type="ORF">BJP36_42700</name>
</gene>